<dbReference type="EMBL" id="CAMXCT030000994">
    <property type="protein sequence ID" value="CAL4772797.1"/>
    <property type="molecule type" value="Genomic_DNA"/>
</dbReference>
<keyword evidence="4" id="KW-1185">Reference proteome</keyword>
<dbReference type="EMBL" id="CAMXCT010000994">
    <property type="protein sequence ID" value="CAI3985485.1"/>
    <property type="molecule type" value="Genomic_DNA"/>
</dbReference>
<evidence type="ECO:0000313" key="3">
    <source>
        <dbReference type="EMBL" id="CAL1138860.1"/>
    </source>
</evidence>
<proteinExistence type="predicted"/>
<sequence>MGCGATTGVISTGESAGQVPDQMEPPKIRPVAPRRIQPPPAQGKAPPMQPLPLHPLVPVGPVGAVDVADPDDPLLMTPVASWKGRRSQMQLPYGVPLAPDRQSHEEHLVRLSFFRKEVTHAPTVISTVVDIKRDDHEQLLGVLPF</sequence>
<gene>
    <name evidence="2" type="ORF">C1SCF055_LOCUS12929</name>
</gene>
<evidence type="ECO:0000313" key="2">
    <source>
        <dbReference type="EMBL" id="CAI3985485.1"/>
    </source>
</evidence>
<dbReference type="AlphaFoldDB" id="A0A9P1C5J2"/>
<dbReference type="EMBL" id="CAMXCT020000994">
    <property type="protein sequence ID" value="CAL1138860.1"/>
    <property type="molecule type" value="Genomic_DNA"/>
</dbReference>
<dbReference type="Proteomes" id="UP001152797">
    <property type="component" value="Unassembled WGS sequence"/>
</dbReference>
<reference evidence="2" key="1">
    <citation type="submission" date="2022-10" db="EMBL/GenBank/DDBJ databases">
        <authorList>
            <person name="Chen Y."/>
            <person name="Dougan E. K."/>
            <person name="Chan C."/>
            <person name="Rhodes N."/>
            <person name="Thang M."/>
        </authorList>
    </citation>
    <scope>NUCLEOTIDE SEQUENCE</scope>
</reference>
<evidence type="ECO:0000256" key="1">
    <source>
        <dbReference type="SAM" id="MobiDB-lite"/>
    </source>
</evidence>
<feature type="region of interest" description="Disordered" evidence="1">
    <location>
        <begin position="1"/>
        <end position="54"/>
    </location>
</feature>
<accession>A0A9P1C5J2</accession>
<protein>
    <submittedName>
        <fullName evidence="2">Uncharacterized protein</fullName>
    </submittedName>
</protein>
<comment type="caution">
    <text evidence="2">The sequence shown here is derived from an EMBL/GenBank/DDBJ whole genome shotgun (WGS) entry which is preliminary data.</text>
</comment>
<organism evidence="2">
    <name type="scientific">Cladocopium goreaui</name>
    <dbReference type="NCBI Taxonomy" id="2562237"/>
    <lineage>
        <taxon>Eukaryota</taxon>
        <taxon>Sar</taxon>
        <taxon>Alveolata</taxon>
        <taxon>Dinophyceae</taxon>
        <taxon>Suessiales</taxon>
        <taxon>Symbiodiniaceae</taxon>
        <taxon>Cladocopium</taxon>
    </lineage>
</organism>
<name>A0A9P1C5J2_9DINO</name>
<evidence type="ECO:0000313" key="4">
    <source>
        <dbReference type="Proteomes" id="UP001152797"/>
    </source>
</evidence>
<feature type="compositionally biased region" description="Pro residues" evidence="1">
    <location>
        <begin position="36"/>
        <end position="54"/>
    </location>
</feature>
<reference evidence="3" key="2">
    <citation type="submission" date="2024-04" db="EMBL/GenBank/DDBJ databases">
        <authorList>
            <person name="Chen Y."/>
            <person name="Shah S."/>
            <person name="Dougan E. K."/>
            <person name="Thang M."/>
            <person name="Chan C."/>
        </authorList>
    </citation>
    <scope>NUCLEOTIDE SEQUENCE [LARGE SCALE GENOMIC DNA]</scope>
</reference>